<evidence type="ECO:0000313" key="8">
    <source>
        <dbReference type="Proteomes" id="UP000011524"/>
    </source>
</evidence>
<gene>
    <name evidence="7" type="ORF">C444_02301</name>
</gene>
<evidence type="ECO:0000259" key="6">
    <source>
        <dbReference type="Pfam" id="PF10120"/>
    </source>
</evidence>
<dbReference type="eggNOG" id="arCOG00020">
    <property type="taxonomic scope" value="Archaea"/>
</dbReference>
<dbReference type="PANTHER" id="PTHR20858:SF17">
    <property type="entry name" value="HYDROXYMETHYLPYRIMIDINE_PHOSPHOMETHYLPYRIMIDINE KINASE THI20-RELATED"/>
    <property type="match status" value="1"/>
</dbReference>
<keyword evidence="8" id="KW-1185">Reference proteome</keyword>
<dbReference type="Gene3D" id="3.40.225.10">
    <property type="entry name" value="Class II aldolase/adducin N-terminal domain"/>
    <property type="match status" value="1"/>
</dbReference>
<evidence type="ECO:0000256" key="2">
    <source>
        <dbReference type="ARBA" id="ARBA00022741"/>
    </source>
</evidence>
<organism evidence="7 8">
    <name type="scientific">Haloarcula japonica (strain ATCC 49778 / DSM 6131 / JCM 7785 / NBRC 101032 / NCIMB 13157 / TR-1)</name>
    <dbReference type="NCBI Taxonomy" id="1227453"/>
    <lineage>
        <taxon>Archaea</taxon>
        <taxon>Methanobacteriati</taxon>
        <taxon>Methanobacteriota</taxon>
        <taxon>Stenosarchaea group</taxon>
        <taxon>Halobacteria</taxon>
        <taxon>Halobacteriales</taxon>
        <taxon>Haloarculaceae</taxon>
        <taxon>Haloarcula</taxon>
    </lineage>
</organism>
<dbReference type="GO" id="GO:0005829">
    <property type="term" value="C:cytosol"/>
    <property type="evidence" value="ECO:0007669"/>
    <property type="project" value="TreeGrafter"/>
</dbReference>
<reference evidence="7 8" key="1">
    <citation type="journal article" date="2014" name="PLoS Genet.">
        <title>Phylogenetically driven sequencing of extremely halophilic archaea reveals strategies for static and dynamic osmo-response.</title>
        <authorList>
            <person name="Becker E.A."/>
            <person name="Seitzer P.M."/>
            <person name="Tritt A."/>
            <person name="Larsen D."/>
            <person name="Krusor M."/>
            <person name="Yao A.I."/>
            <person name="Wu D."/>
            <person name="Madern D."/>
            <person name="Eisen J.A."/>
            <person name="Darling A.E."/>
            <person name="Facciotti M.T."/>
        </authorList>
    </citation>
    <scope>NUCLEOTIDE SEQUENCE [LARGE SCALE GENOMIC DNA]</scope>
    <source>
        <strain evidence="8">ATCC 49778 / DSM 6131 / JCM 7785 / NBRC 101032 / NCIMB 13157 / TR-1</strain>
    </source>
</reference>
<evidence type="ECO:0000256" key="3">
    <source>
        <dbReference type="ARBA" id="ARBA00022777"/>
    </source>
</evidence>
<dbReference type="Pfam" id="PF10120">
    <property type="entry name" value="ThiN"/>
    <property type="match status" value="1"/>
</dbReference>
<dbReference type="PANTHER" id="PTHR20858">
    <property type="entry name" value="PHOSPHOMETHYLPYRIMIDINE KINASE"/>
    <property type="match status" value="1"/>
</dbReference>
<keyword evidence="1" id="KW-0808">Transferase</keyword>
<dbReference type="GO" id="GO:0005524">
    <property type="term" value="F:ATP binding"/>
    <property type="evidence" value="ECO:0007669"/>
    <property type="project" value="UniProtKB-KW"/>
</dbReference>
<evidence type="ECO:0000313" key="7">
    <source>
        <dbReference type="EMBL" id="EMA34329.1"/>
    </source>
</evidence>
<dbReference type="GO" id="GO:0009228">
    <property type="term" value="P:thiamine biosynthetic process"/>
    <property type="evidence" value="ECO:0007669"/>
    <property type="project" value="InterPro"/>
</dbReference>
<dbReference type="InterPro" id="IPR029056">
    <property type="entry name" value="Ribokinase-like"/>
</dbReference>
<proteinExistence type="predicted"/>
<dbReference type="Gene3D" id="3.40.1190.20">
    <property type="match status" value="1"/>
</dbReference>
<keyword evidence="3 7" id="KW-0418">Kinase</keyword>
<dbReference type="GO" id="GO:0008902">
    <property type="term" value="F:hydroxymethylpyrimidine kinase activity"/>
    <property type="evidence" value="ECO:0007669"/>
    <property type="project" value="TreeGrafter"/>
</dbReference>
<evidence type="ECO:0000256" key="1">
    <source>
        <dbReference type="ARBA" id="ARBA00022679"/>
    </source>
</evidence>
<dbReference type="InterPro" id="IPR036409">
    <property type="entry name" value="Aldolase_II/adducin_N_sf"/>
</dbReference>
<evidence type="ECO:0000256" key="4">
    <source>
        <dbReference type="ARBA" id="ARBA00022840"/>
    </source>
</evidence>
<dbReference type="EMBL" id="AOLY01000005">
    <property type="protein sequence ID" value="EMA34329.1"/>
    <property type="molecule type" value="Genomic_DNA"/>
</dbReference>
<dbReference type="InterPro" id="IPR019293">
    <property type="entry name" value="ThiN"/>
</dbReference>
<dbReference type="InterPro" id="IPR004399">
    <property type="entry name" value="HMP/HMP-P_kinase_dom"/>
</dbReference>
<dbReference type="InterPro" id="IPR013749">
    <property type="entry name" value="PM/HMP-P_kinase-1"/>
</dbReference>
<dbReference type="RefSeq" id="WP_004590649.1">
    <property type="nucleotide sequence ID" value="NZ_AOLY01000005.1"/>
</dbReference>
<dbReference type="CDD" id="cd01169">
    <property type="entry name" value="HMPP_kinase"/>
    <property type="match status" value="1"/>
</dbReference>
<evidence type="ECO:0000259" key="5">
    <source>
        <dbReference type="Pfam" id="PF08543"/>
    </source>
</evidence>
<dbReference type="SUPFAM" id="SSF53639">
    <property type="entry name" value="AraD/HMP-PK domain-like"/>
    <property type="match status" value="1"/>
</dbReference>
<feature type="domain" description="Thiamine-phosphate synthase ThiN" evidence="6">
    <location>
        <begin position="288"/>
        <end position="452"/>
    </location>
</feature>
<sequence>MWPPLKASDMTRADAPVTPPVVLTVAGSDSGGGAGIQADVKTIEACDGFGTSAITSITAQNTTGVQGQHLLPIEQIEAQIEAVTEDFDVAAVKTGMLATSEVIDLVVAHAADLPNLVVDPVMVAASGDRLLAAEAEDAYESLIAEATVVTPNADEAAVLTGRDVDDPKTAERAGRDLIEMGADSALVKGGHVPGDTVVDTLVTEDGVTTFRHDRIDTEATHGSGCTLSSAIATQLAHGDDLSSAVGSGINLLASAVRYNVDVGEGPGAVQHLVQTRNDAARQPTSEAVERAVSALVDGDVSALVPDRGMTVAGATPYAERPDAVAAVEGRIARMTDGVRPNRGVRFGASTTVARALLAARERDPSIRFAVDCRLTNTVENALESLDGTIASYDAGERPDAVSADATAQWGVDRAFETSDGPPVAVVGRESMGNSGRVLLFAADADALISRVESVREGVGSNR</sequence>
<accession>M0LPD8</accession>
<dbReference type="Pfam" id="PF08543">
    <property type="entry name" value="Phos_pyr_kin"/>
    <property type="match status" value="1"/>
</dbReference>
<dbReference type="GO" id="GO:0008972">
    <property type="term" value="F:phosphomethylpyrimidine kinase activity"/>
    <property type="evidence" value="ECO:0007669"/>
    <property type="project" value="InterPro"/>
</dbReference>
<dbReference type="AlphaFoldDB" id="M0LPD8"/>
<dbReference type="PATRIC" id="fig|1227453.3.peg.469"/>
<feature type="domain" description="Pyridoxamine kinase/Phosphomethylpyrimidine kinase" evidence="5">
    <location>
        <begin position="29"/>
        <end position="269"/>
    </location>
</feature>
<keyword evidence="4" id="KW-0067">ATP-binding</keyword>
<dbReference type="STRING" id="1227453.C444_02301"/>
<name>M0LPD8_HALJT</name>
<dbReference type="OrthoDB" id="43786at2157"/>
<dbReference type="SUPFAM" id="SSF53613">
    <property type="entry name" value="Ribokinase-like"/>
    <property type="match status" value="1"/>
</dbReference>
<dbReference type="NCBIfam" id="TIGR00097">
    <property type="entry name" value="HMP-P_kinase"/>
    <property type="match status" value="1"/>
</dbReference>
<keyword evidence="2" id="KW-0547">Nucleotide-binding</keyword>
<protein>
    <submittedName>
        <fullName evidence="7">Phosphomethylpyrimidine kinase</fullName>
    </submittedName>
</protein>
<comment type="caution">
    <text evidence="7">The sequence shown here is derived from an EMBL/GenBank/DDBJ whole genome shotgun (WGS) entry which is preliminary data.</text>
</comment>
<dbReference type="Proteomes" id="UP000011524">
    <property type="component" value="Unassembled WGS sequence"/>
</dbReference>
<dbReference type="FunFam" id="3.40.1190.20:FF:000003">
    <property type="entry name" value="Phosphomethylpyrimidine kinase ThiD"/>
    <property type="match status" value="1"/>
</dbReference>